<dbReference type="AlphaFoldDB" id="A0A1B6NY24"/>
<proteinExistence type="predicted"/>
<organism evidence="2">
    <name type="scientific">marine sediment metagenome</name>
    <dbReference type="NCBI Taxonomy" id="412755"/>
    <lineage>
        <taxon>unclassified sequences</taxon>
        <taxon>metagenomes</taxon>
        <taxon>ecological metagenomes</taxon>
    </lineage>
</organism>
<feature type="region of interest" description="Disordered" evidence="1">
    <location>
        <begin position="1"/>
        <end position="20"/>
    </location>
</feature>
<evidence type="ECO:0000313" key="2">
    <source>
        <dbReference type="EMBL" id="KTF08301.1"/>
    </source>
</evidence>
<dbReference type="EMBL" id="AYSL01000038">
    <property type="protein sequence ID" value="KTF08301.1"/>
    <property type="molecule type" value="Genomic_DNA"/>
</dbReference>
<accession>A0A1B6NY24</accession>
<gene>
    <name evidence="2" type="ORF">MGSAQ_000202</name>
</gene>
<evidence type="ECO:0000256" key="1">
    <source>
        <dbReference type="SAM" id="MobiDB-lite"/>
    </source>
</evidence>
<protein>
    <submittedName>
        <fullName evidence="2">Uncharacterized protein</fullName>
    </submittedName>
</protein>
<comment type="caution">
    <text evidence="2">The sequence shown here is derived from an EMBL/GenBank/DDBJ whole genome shotgun (WGS) entry which is preliminary data.</text>
</comment>
<sequence>MVMLTSPSASSCTGWAPASHQTTSSLMVSSLSKARWTPSSVPRTS</sequence>
<reference evidence="2" key="1">
    <citation type="submission" date="2013-11" db="EMBL/GenBank/DDBJ databases">
        <title>Microbial diversity, functional groups and degradation webs in Northern and Southern Mediterranean and Red Sea marine crude oil polluted sites.</title>
        <authorList>
            <person name="Daffonchio D."/>
            <person name="Mapelli F."/>
            <person name="Ferrer M."/>
            <person name="Richter M."/>
            <person name="Cherif A."/>
            <person name="Malkawi H.I."/>
            <person name="Yakimov M.M."/>
            <person name="Abdel-Fattah Y.R."/>
            <person name="Blaghen M."/>
            <person name="Golyshin P.N."/>
            <person name="Kalogerakis N."/>
            <person name="Boon N."/>
            <person name="Magagnini M."/>
            <person name="Fava F."/>
        </authorList>
    </citation>
    <scope>NUCLEOTIDE SEQUENCE</scope>
</reference>
<name>A0A1B6NY24_9ZZZZ</name>